<sequence length="301" mass="34230">MEASISAGTALGKHQKKGGFPYWLLRHDPNIQLRTTDRRYLFYAERFMAKLFEKVRPLLIKYGGPIIMVQVENEYGSYPACDSGYMAYMRDMTRAHLGRDVVLFTTDGCSDEMLKCGRVGGTLTTVDFSAQSEPKAMFEVKRQFQKAGPLMNSEMYTGWLDHWGEPKNRLEAELLGSRIRELLAMNASFNLYMFHGGTNFGFKSGANHDAGFRPQLTSYDYDAPIDEAGDITEKFKAVRDAIAEFFPHRVKGEIPAPKMKMALGKIAMKRVSMEIPILVPFLFILPLHRIYLILNKFVPRA</sequence>
<dbReference type="InterPro" id="IPR017853">
    <property type="entry name" value="GH"/>
</dbReference>
<protein>
    <recommendedName>
        <fullName evidence="5">Glycoside hydrolase 35 catalytic domain-containing protein</fullName>
    </recommendedName>
</protein>
<accession>A0AAQ4D761</accession>
<dbReference type="SUPFAM" id="SSF51445">
    <property type="entry name" value="(Trans)glycosidases"/>
    <property type="match status" value="1"/>
</dbReference>
<keyword evidence="3" id="KW-0326">Glycosidase</keyword>
<dbReference type="Proteomes" id="UP001321473">
    <property type="component" value="Unassembled WGS sequence"/>
</dbReference>
<evidence type="ECO:0000259" key="5">
    <source>
        <dbReference type="Pfam" id="PF01301"/>
    </source>
</evidence>
<evidence type="ECO:0000256" key="2">
    <source>
        <dbReference type="ARBA" id="ARBA00022801"/>
    </source>
</evidence>
<evidence type="ECO:0000256" key="4">
    <source>
        <dbReference type="SAM" id="Phobius"/>
    </source>
</evidence>
<feature type="transmembrane region" description="Helical" evidence="4">
    <location>
        <begin position="275"/>
        <end position="294"/>
    </location>
</feature>
<name>A0AAQ4D761_AMBAM</name>
<comment type="similarity">
    <text evidence="1">Belongs to the glycosyl hydrolase 35 family.</text>
</comment>
<gene>
    <name evidence="6" type="ORF">V5799_004063</name>
</gene>
<dbReference type="InterPro" id="IPR001944">
    <property type="entry name" value="Glycoside_Hdrlase_35"/>
</dbReference>
<evidence type="ECO:0000256" key="1">
    <source>
        <dbReference type="ARBA" id="ARBA00009809"/>
    </source>
</evidence>
<dbReference type="InterPro" id="IPR031330">
    <property type="entry name" value="Gly_Hdrlase_35_cat"/>
</dbReference>
<dbReference type="PRINTS" id="PR00742">
    <property type="entry name" value="GLHYDRLASE35"/>
</dbReference>
<dbReference type="Gene3D" id="2.60.120.260">
    <property type="entry name" value="Galactose-binding domain-like"/>
    <property type="match status" value="1"/>
</dbReference>
<dbReference type="PROSITE" id="PS01182">
    <property type="entry name" value="GLYCOSYL_HYDROL_F35"/>
    <property type="match status" value="1"/>
</dbReference>
<dbReference type="Pfam" id="PF01301">
    <property type="entry name" value="Glyco_hydro_35"/>
    <property type="match status" value="1"/>
</dbReference>
<keyword evidence="4" id="KW-1133">Transmembrane helix</keyword>
<organism evidence="6 7">
    <name type="scientific">Amblyomma americanum</name>
    <name type="common">Lone star tick</name>
    <dbReference type="NCBI Taxonomy" id="6943"/>
    <lineage>
        <taxon>Eukaryota</taxon>
        <taxon>Metazoa</taxon>
        <taxon>Ecdysozoa</taxon>
        <taxon>Arthropoda</taxon>
        <taxon>Chelicerata</taxon>
        <taxon>Arachnida</taxon>
        <taxon>Acari</taxon>
        <taxon>Parasitiformes</taxon>
        <taxon>Ixodida</taxon>
        <taxon>Ixodoidea</taxon>
        <taxon>Ixodidae</taxon>
        <taxon>Amblyomminae</taxon>
        <taxon>Amblyomma</taxon>
    </lineage>
</organism>
<keyword evidence="4" id="KW-0812">Transmembrane</keyword>
<keyword evidence="4" id="KW-0472">Membrane</keyword>
<proteinExistence type="inferred from homology"/>
<dbReference type="InterPro" id="IPR019801">
    <property type="entry name" value="Glyco_hydro_35_CS"/>
</dbReference>
<evidence type="ECO:0000256" key="3">
    <source>
        <dbReference type="ARBA" id="ARBA00023295"/>
    </source>
</evidence>
<dbReference type="GO" id="GO:0004553">
    <property type="term" value="F:hydrolase activity, hydrolyzing O-glycosyl compounds"/>
    <property type="evidence" value="ECO:0007669"/>
    <property type="project" value="InterPro"/>
</dbReference>
<feature type="domain" description="Glycoside hydrolase 35 catalytic" evidence="5">
    <location>
        <begin position="17"/>
        <end position="244"/>
    </location>
</feature>
<comment type="caution">
    <text evidence="6">The sequence shown here is derived from an EMBL/GenBank/DDBJ whole genome shotgun (WGS) entry which is preliminary data.</text>
</comment>
<keyword evidence="2" id="KW-0378">Hydrolase</keyword>
<dbReference type="AlphaFoldDB" id="A0AAQ4D761"/>
<dbReference type="PANTHER" id="PTHR23421">
    <property type="entry name" value="BETA-GALACTOSIDASE RELATED"/>
    <property type="match status" value="1"/>
</dbReference>
<reference evidence="6 7" key="1">
    <citation type="journal article" date="2023" name="Arcadia Sci">
        <title>De novo assembly of a long-read Amblyomma americanum tick genome.</title>
        <authorList>
            <person name="Chou S."/>
            <person name="Poskanzer K.E."/>
            <person name="Rollins M."/>
            <person name="Thuy-Boun P.S."/>
        </authorList>
    </citation>
    <scope>NUCLEOTIDE SEQUENCE [LARGE SCALE GENOMIC DNA]</scope>
    <source>
        <strain evidence="6">F_SG_1</strain>
        <tissue evidence="6">Salivary glands</tissue>
    </source>
</reference>
<dbReference type="Gene3D" id="3.20.20.80">
    <property type="entry name" value="Glycosidases"/>
    <property type="match status" value="1"/>
</dbReference>
<keyword evidence="7" id="KW-1185">Reference proteome</keyword>
<evidence type="ECO:0000313" key="6">
    <source>
        <dbReference type="EMBL" id="KAK8758301.1"/>
    </source>
</evidence>
<evidence type="ECO:0000313" key="7">
    <source>
        <dbReference type="Proteomes" id="UP001321473"/>
    </source>
</evidence>
<dbReference type="GO" id="GO:0005975">
    <property type="term" value="P:carbohydrate metabolic process"/>
    <property type="evidence" value="ECO:0007669"/>
    <property type="project" value="InterPro"/>
</dbReference>
<dbReference type="EMBL" id="JARKHS020034245">
    <property type="protein sequence ID" value="KAK8758301.1"/>
    <property type="molecule type" value="Genomic_DNA"/>
</dbReference>